<dbReference type="OrthoDB" id="2376281at2"/>
<dbReference type="RefSeq" id="WP_054969237.1">
    <property type="nucleotide sequence ID" value="NZ_LJCO01000046.1"/>
</dbReference>
<dbReference type="AlphaFoldDB" id="A0A0P9GRR4"/>
<evidence type="ECO:0000313" key="2">
    <source>
        <dbReference type="Proteomes" id="UP000050482"/>
    </source>
</evidence>
<name>A0A0P9GRR4_9BACL</name>
<proteinExistence type="predicted"/>
<gene>
    <name evidence="1" type="ORF">AN477_11140</name>
</gene>
<dbReference type="InterPro" id="IPR009711">
    <property type="entry name" value="UPF0473"/>
</dbReference>
<dbReference type="Proteomes" id="UP000050482">
    <property type="component" value="Unassembled WGS sequence"/>
</dbReference>
<dbReference type="STRING" id="471514.AN477_11140"/>
<dbReference type="PATRIC" id="fig|471514.4.peg.2034"/>
<keyword evidence="2" id="KW-1185">Reference proteome</keyword>
<dbReference type="EMBL" id="LJCO01000046">
    <property type="protein sequence ID" value="KPV43706.1"/>
    <property type="molecule type" value="Genomic_DNA"/>
</dbReference>
<comment type="caution">
    <text evidence="1">The sequence shown here is derived from an EMBL/GenBank/DDBJ whole genome shotgun (WGS) entry which is preliminary data.</text>
</comment>
<organism evidence="1 2">
    <name type="scientific">Alicyclobacillus ferrooxydans</name>
    <dbReference type="NCBI Taxonomy" id="471514"/>
    <lineage>
        <taxon>Bacteria</taxon>
        <taxon>Bacillati</taxon>
        <taxon>Bacillota</taxon>
        <taxon>Bacilli</taxon>
        <taxon>Bacillales</taxon>
        <taxon>Alicyclobacillaceae</taxon>
        <taxon>Alicyclobacillus</taxon>
    </lineage>
</organism>
<sequence length="90" mass="10042">MACSCGKDTCGCSTTPVVHLVDEMGTPHPFFVTDKIMVETREYALLSGTEDADMVALLRVEKQADGTVRYVNIESEAEWTMLHEVLFQEN</sequence>
<reference evidence="1 2" key="1">
    <citation type="submission" date="2015-09" db="EMBL/GenBank/DDBJ databases">
        <title>Draft genome sequence of Alicyclobacillus ferrooxydans DSM 22381.</title>
        <authorList>
            <person name="Hemp J."/>
        </authorList>
    </citation>
    <scope>NUCLEOTIDE SEQUENCE [LARGE SCALE GENOMIC DNA]</scope>
    <source>
        <strain evidence="1 2">TC-34</strain>
    </source>
</reference>
<evidence type="ECO:0000313" key="1">
    <source>
        <dbReference type="EMBL" id="KPV43706.1"/>
    </source>
</evidence>
<evidence type="ECO:0008006" key="3">
    <source>
        <dbReference type="Google" id="ProtNLM"/>
    </source>
</evidence>
<protein>
    <recommendedName>
        <fullName evidence="3">DUF1292 domain-containing protein</fullName>
    </recommendedName>
</protein>
<accession>A0A0P9GRR4</accession>
<dbReference type="Pfam" id="PF06949">
    <property type="entry name" value="DUF1292"/>
    <property type="match status" value="1"/>
</dbReference>